<reference evidence="2 3" key="1">
    <citation type="submission" date="2019-01" db="EMBL/GenBank/DDBJ databases">
        <title>Draft genome sequence of Psathyrella aberdarensis IHI B618.</title>
        <authorList>
            <person name="Buettner E."/>
            <person name="Kellner H."/>
        </authorList>
    </citation>
    <scope>NUCLEOTIDE SEQUENCE [LARGE SCALE GENOMIC DNA]</scope>
    <source>
        <strain evidence="2 3">IHI B618</strain>
    </source>
</reference>
<feature type="region of interest" description="Disordered" evidence="1">
    <location>
        <begin position="1"/>
        <end position="25"/>
    </location>
</feature>
<comment type="caution">
    <text evidence="2">The sequence shown here is derived from an EMBL/GenBank/DDBJ whole genome shotgun (WGS) entry which is preliminary data.</text>
</comment>
<name>A0A4Q2DB70_9AGAR</name>
<dbReference type="AlphaFoldDB" id="A0A4Q2DB70"/>
<feature type="region of interest" description="Disordered" evidence="1">
    <location>
        <begin position="57"/>
        <end position="103"/>
    </location>
</feature>
<evidence type="ECO:0000313" key="2">
    <source>
        <dbReference type="EMBL" id="RXW15966.1"/>
    </source>
</evidence>
<proteinExistence type="predicted"/>
<protein>
    <submittedName>
        <fullName evidence="2">Uncharacterized protein</fullName>
    </submittedName>
</protein>
<dbReference type="EMBL" id="SDEE01000489">
    <property type="protein sequence ID" value="RXW15966.1"/>
    <property type="molecule type" value="Genomic_DNA"/>
</dbReference>
<sequence>MKPTRIRSIAPADKEDRGGRSGLLPTVDPNRMFGMVPELNHPVCLASLLSCDWQDALTPTTSSTSRSSQTPPPPDSTSTEFTSKSTGSSSVLTNPTVDGGEDIAEPEMLCPSLQPLGILGLDSRYDWLCARLKRGLT</sequence>
<feature type="compositionally biased region" description="Polar residues" evidence="1">
    <location>
        <begin position="84"/>
        <end position="96"/>
    </location>
</feature>
<gene>
    <name evidence="2" type="ORF">EST38_g9894</name>
</gene>
<accession>A0A4Q2DB70</accession>
<keyword evidence="3" id="KW-1185">Reference proteome</keyword>
<dbReference type="Proteomes" id="UP000290288">
    <property type="component" value="Unassembled WGS sequence"/>
</dbReference>
<feature type="compositionally biased region" description="Low complexity" evidence="1">
    <location>
        <begin position="58"/>
        <end position="69"/>
    </location>
</feature>
<evidence type="ECO:0000256" key="1">
    <source>
        <dbReference type="SAM" id="MobiDB-lite"/>
    </source>
</evidence>
<evidence type="ECO:0000313" key="3">
    <source>
        <dbReference type="Proteomes" id="UP000290288"/>
    </source>
</evidence>
<organism evidence="2 3">
    <name type="scientific">Candolleomyces aberdarensis</name>
    <dbReference type="NCBI Taxonomy" id="2316362"/>
    <lineage>
        <taxon>Eukaryota</taxon>
        <taxon>Fungi</taxon>
        <taxon>Dikarya</taxon>
        <taxon>Basidiomycota</taxon>
        <taxon>Agaricomycotina</taxon>
        <taxon>Agaricomycetes</taxon>
        <taxon>Agaricomycetidae</taxon>
        <taxon>Agaricales</taxon>
        <taxon>Agaricineae</taxon>
        <taxon>Psathyrellaceae</taxon>
        <taxon>Candolleomyces</taxon>
    </lineage>
</organism>